<dbReference type="SUPFAM" id="SSF51905">
    <property type="entry name" value="FAD/NAD(P)-binding domain"/>
    <property type="match status" value="1"/>
</dbReference>
<proteinExistence type="predicted"/>
<sequence length="427" mass="45715">MGCRWWETNLAHLVTINFEADIRHLVKDSPSILFWILSAQAPGTFIVHDAARYSVFMTPYFPAYESPADFSVARCERMLRAALGERHLPLRITSLSNWTMQAHIAEPYSKGRAFLVGDAAHRFPPTGGLGLNTGAADAHNLAWKLALVMNGKAGKGLLGTYGDERKPVAEANSRVSVANHQKMGQVTAALGLDEAGLPKLARLRASAPARVLPRALRSVLKRLLIAPVEARTRKVQQASSARFAGIRHDVQRAAAAQMAHFNTLGLDLGYVYRSAAICASGTATPLAPTTSHPVLEVAQSFTPGARLPHFRLQGTAGAPATSHDLVGNARFLLAGFGRHGKPCAALGRSVSQALGVPVHGLDLDAITHCDDRPQLRAWNGGLPDAAILVRPDGHVAWRYALQAQVGPDEVLAALCEILQVPVPVSAC</sequence>
<protein>
    <submittedName>
        <fullName evidence="4">PheA/TfdB family FAD-binding monooxygenase</fullName>
    </submittedName>
</protein>
<dbReference type="InterPro" id="IPR036188">
    <property type="entry name" value="FAD/NAD-bd_sf"/>
</dbReference>
<keyword evidence="4" id="KW-0503">Monooxygenase</keyword>
<dbReference type="Gene3D" id="3.50.50.60">
    <property type="entry name" value="FAD/NAD(P)-binding domain"/>
    <property type="match status" value="1"/>
</dbReference>
<name>H1S4W7_9BURK</name>
<organism evidence="4 5">
    <name type="scientific">Cupriavidus basilensis OR16</name>
    <dbReference type="NCBI Taxonomy" id="1127483"/>
    <lineage>
        <taxon>Bacteria</taxon>
        <taxon>Pseudomonadati</taxon>
        <taxon>Pseudomonadota</taxon>
        <taxon>Betaproteobacteria</taxon>
        <taxon>Burkholderiales</taxon>
        <taxon>Burkholderiaceae</taxon>
        <taxon>Cupriavidus</taxon>
    </lineage>
</organism>
<dbReference type="InterPro" id="IPR050641">
    <property type="entry name" value="RIFMO-like"/>
</dbReference>
<dbReference type="OrthoDB" id="3443359at2"/>
<keyword evidence="2" id="KW-0274">FAD</keyword>
<feature type="domain" description="FAD-binding" evidence="3">
    <location>
        <begin position="11"/>
        <end position="173"/>
    </location>
</feature>
<dbReference type="GO" id="GO:0016709">
    <property type="term" value="F:oxidoreductase activity, acting on paired donors, with incorporation or reduction of molecular oxygen, NAD(P)H as one donor, and incorporation of one atom of oxygen"/>
    <property type="evidence" value="ECO:0007669"/>
    <property type="project" value="UniProtKB-ARBA"/>
</dbReference>
<dbReference type="Pfam" id="PF01494">
    <property type="entry name" value="FAD_binding_3"/>
    <property type="match status" value="1"/>
</dbReference>
<keyword evidence="1" id="KW-0285">Flavoprotein</keyword>
<gene>
    <name evidence="4" type="ORF">OR16_14304</name>
</gene>
<dbReference type="Proteomes" id="UP000005808">
    <property type="component" value="Unassembled WGS sequence"/>
</dbReference>
<dbReference type="PANTHER" id="PTHR43004:SF6">
    <property type="entry name" value="FAD_NAD(P)-BINDING OXIDOREDUCTASE FAMILY PROTEIN"/>
    <property type="match status" value="1"/>
</dbReference>
<dbReference type="Pfam" id="PF21274">
    <property type="entry name" value="Rng_hyd_C"/>
    <property type="match status" value="1"/>
</dbReference>
<reference evidence="4 5" key="1">
    <citation type="journal article" date="2012" name="J. Bacteriol.">
        <title>De Novo Genome Project of Cupriavidus basilensis OR16.</title>
        <authorList>
            <person name="Cserhati M."/>
            <person name="Kriszt B."/>
            <person name="Szoboszlay S."/>
            <person name="Toth A."/>
            <person name="Szabo I."/>
            <person name="Tancsics A."/>
            <person name="Nagy I."/>
            <person name="Horvath B."/>
            <person name="Nagy I."/>
            <person name="Kukolya J."/>
        </authorList>
    </citation>
    <scope>NUCLEOTIDE SEQUENCE [LARGE SCALE GENOMIC DNA]</scope>
    <source>
        <strain evidence="4 5">OR16</strain>
    </source>
</reference>
<dbReference type="PRINTS" id="PR00420">
    <property type="entry name" value="RNGMNOXGNASE"/>
</dbReference>
<evidence type="ECO:0000313" key="4">
    <source>
        <dbReference type="EMBL" id="EHP42451.1"/>
    </source>
</evidence>
<dbReference type="InterPro" id="IPR002938">
    <property type="entry name" value="FAD-bd"/>
</dbReference>
<dbReference type="EMBL" id="AHJE01000034">
    <property type="protein sequence ID" value="EHP42451.1"/>
    <property type="molecule type" value="Genomic_DNA"/>
</dbReference>
<comment type="caution">
    <text evidence="4">The sequence shown here is derived from an EMBL/GenBank/DDBJ whole genome shotgun (WGS) entry which is preliminary data.</text>
</comment>
<dbReference type="RefSeq" id="WP_006158453.1">
    <property type="nucleotide sequence ID" value="NZ_AHJE01000034.1"/>
</dbReference>
<dbReference type="GO" id="GO:0071949">
    <property type="term" value="F:FAD binding"/>
    <property type="evidence" value="ECO:0007669"/>
    <property type="project" value="InterPro"/>
</dbReference>
<keyword evidence="4" id="KW-0560">Oxidoreductase</keyword>
<evidence type="ECO:0000256" key="2">
    <source>
        <dbReference type="ARBA" id="ARBA00022827"/>
    </source>
</evidence>
<dbReference type="PANTHER" id="PTHR43004">
    <property type="entry name" value="TRK SYSTEM POTASSIUM UPTAKE PROTEIN"/>
    <property type="match status" value="1"/>
</dbReference>
<dbReference type="Gene3D" id="3.40.30.120">
    <property type="match status" value="1"/>
</dbReference>
<evidence type="ECO:0000313" key="5">
    <source>
        <dbReference type="Proteomes" id="UP000005808"/>
    </source>
</evidence>
<dbReference type="PATRIC" id="fig|1127483.3.peg.2863"/>
<evidence type="ECO:0000256" key="1">
    <source>
        <dbReference type="ARBA" id="ARBA00022630"/>
    </source>
</evidence>
<evidence type="ECO:0000259" key="3">
    <source>
        <dbReference type="Pfam" id="PF01494"/>
    </source>
</evidence>
<dbReference type="GO" id="GO:0006744">
    <property type="term" value="P:ubiquinone biosynthetic process"/>
    <property type="evidence" value="ECO:0007669"/>
    <property type="project" value="TreeGrafter"/>
</dbReference>
<accession>H1S4W7</accession>
<dbReference type="AlphaFoldDB" id="H1S4W7"/>
<dbReference type="Gene3D" id="3.30.9.10">
    <property type="entry name" value="D-Amino Acid Oxidase, subunit A, domain 2"/>
    <property type="match status" value="1"/>
</dbReference>